<evidence type="ECO:0008006" key="3">
    <source>
        <dbReference type="Google" id="ProtNLM"/>
    </source>
</evidence>
<protein>
    <recommendedName>
        <fullName evidence="3">Lipoyl-binding domain-containing protein</fullName>
    </recommendedName>
</protein>
<proteinExistence type="predicted"/>
<name>A0A2I0KRS8_PUNGR</name>
<dbReference type="Proteomes" id="UP000233551">
    <property type="component" value="Unassembled WGS sequence"/>
</dbReference>
<reference evidence="1 2" key="1">
    <citation type="submission" date="2017-11" db="EMBL/GenBank/DDBJ databases">
        <title>De-novo sequencing of pomegranate (Punica granatum L.) genome.</title>
        <authorList>
            <person name="Akparov Z."/>
            <person name="Amiraslanov A."/>
            <person name="Hajiyeva S."/>
            <person name="Abbasov M."/>
            <person name="Kaur K."/>
            <person name="Hamwieh A."/>
            <person name="Solovyev V."/>
            <person name="Salamov A."/>
            <person name="Braich B."/>
            <person name="Kosarev P."/>
            <person name="Mahmoud A."/>
            <person name="Hajiyev E."/>
            <person name="Babayeva S."/>
            <person name="Izzatullayeva V."/>
            <person name="Mammadov A."/>
            <person name="Mammadov A."/>
            <person name="Sharifova S."/>
            <person name="Ojaghi J."/>
            <person name="Eynullazada K."/>
            <person name="Bayramov B."/>
            <person name="Abdulazimova A."/>
            <person name="Shahmuradov I."/>
        </authorList>
    </citation>
    <scope>NUCLEOTIDE SEQUENCE [LARGE SCALE GENOMIC DNA]</scope>
    <source>
        <strain evidence="2">cv. AG2017</strain>
        <tissue evidence="1">Leaf</tissue>
    </source>
</reference>
<dbReference type="AlphaFoldDB" id="A0A2I0KRS8"/>
<dbReference type="PANTHER" id="PTHR47597">
    <property type="entry name" value="IS A MEMBER OF THE PF|00364 BIOTIN-REQUIRING ENZYMES FAMILY-RELATED"/>
    <property type="match status" value="1"/>
</dbReference>
<dbReference type="PANTHER" id="PTHR47597:SF1">
    <property type="entry name" value="IS A MEMBER OF THE PF|00364 BIOTIN-REQUIRING ENZYMES FAMILY-RELATED"/>
    <property type="match status" value="1"/>
</dbReference>
<evidence type="ECO:0000313" key="1">
    <source>
        <dbReference type="EMBL" id="PKI71169.1"/>
    </source>
</evidence>
<sequence>MDDFHLYLTRDLVRNSEAPPSSSLPPASLEFATNPEETAQNGAVPKACLAIPKPMLSLERKPSLLERAANEGFAILQSPKNQIVKEGQVLCYIDQLGGEIPIENPLVTMMPSLRVKTPGNQKCSEEAHPHRFYETHKGTRHHEVASC</sequence>
<dbReference type="EMBL" id="PGOL01000396">
    <property type="protein sequence ID" value="PKI71169.1"/>
    <property type="molecule type" value="Genomic_DNA"/>
</dbReference>
<gene>
    <name evidence="1" type="ORF">CRG98_008467</name>
</gene>
<organism evidence="1 2">
    <name type="scientific">Punica granatum</name>
    <name type="common">Pomegranate</name>
    <dbReference type="NCBI Taxonomy" id="22663"/>
    <lineage>
        <taxon>Eukaryota</taxon>
        <taxon>Viridiplantae</taxon>
        <taxon>Streptophyta</taxon>
        <taxon>Embryophyta</taxon>
        <taxon>Tracheophyta</taxon>
        <taxon>Spermatophyta</taxon>
        <taxon>Magnoliopsida</taxon>
        <taxon>eudicotyledons</taxon>
        <taxon>Gunneridae</taxon>
        <taxon>Pentapetalae</taxon>
        <taxon>rosids</taxon>
        <taxon>malvids</taxon>
        <taxon>Myrtales</taxon>
        <taxon>Lythraceae</taxon>
        <taxon>Punica</taxon>
    </lineage>
</organism>
<accession>A0A2I0KRS8</accession>
<evidence type="ECO:0000313" key="2">
    <source>
        <dbReference type="Proteomes" id="UP000233551"/>
    </source>
</evidence>
<keyword evidence="2" id="KW-1185">Reference proteome</keyword>
<dbReference type="InterPro" id="IPR053217">
    <property type="entry name" value="ACC_Biotin_Carrier"/>
</dbReference>
<comment type="caution">
    <text evidence="1">The sequence shown here is derived from an EMBL/GenBank/DDBJ whole genome shotgun (WGS) entry which is preliminary data.</text>
</comment>